<dbReference type="GO" id="GO:0097367">
    <property type="term" value="F:carbohydrate derivative binding"/>
    <property type="evidence" value="ECO:0007669"/>
    <property type="project" value="InterPro"/>
</dbReference>
<name>A0A1J5G9T1_9BACT</name>
<evidence type="ECO:0000313" key="5">
    <source>
        <dbReference type="EMBL" id="OIP68995.1"/>
    </source>
</evidence>
<dbReference type="EMBL" id="PFIP01000024">
    <property type="protein sequence ID" value="PIX35036.1"/>
    <property type="molecule type" value="Genomic_DNA"/>
</dbReference>
<accession>A0A2M7KA74</accession>
<reference evidence="6" key="3">
    <citation type="submission" date="2017-09" db="EMBL/GenBank/DDBJ databases">
        <title>Depth-based differentiation of microbial function through sediment-hosted aquifers and enrichment of novel symbionts in the deep terrestrial subsurface.</title>
        <authorList>
            <person name="Probst A.J."/>
            <person name="Ladd B."/>
            <person name="Jarett J.K."/>
            <person name="Geller-Mcgrath D.E."/>
            <person name="Sieber C.M.K."/>
            <person name="Emerson J.B."/>
            <person name="Anantharaman K."/>
            <person name="Thomas B.C."/>
            <person name="Malmstrom R."/>
            <person name="Stieglmeier M."/>
            <person name="Klingl A."/>
            <person name="Woyke T."/>
            <person name="Ryan C.M."/>
            <person name="Banfield J.F."/>
        </authorList>
    </citation>
    <scope>NUCLEOTIDE SEQUENCE</scope>
    <source>
        <strain evidence="6">CG_4_8_14_3_um_filter_34_18</strain>
    </source>
</reference>
<reference evidence="10 11" key="2">
    <citation type="submission" date="2017-09" db="EMBL/GenBank/DDBJ databases">
        <title>Depth-based differentiation of microbial function through sediment-hosted aquifers and enrichment of novel symbionts in the deep terrestrial subsurface.</title>
        <authorList>
            <person name="Probst A.J."/>
            <person name="Ladd B."/>
            <person name="Jarett J.K."/>
            <person name="Geller-Mcgrath D.E."/>
            <person name="Sieber C.M."/>
            <person name="Emerson J.B."/>
            <person name="Anantharaman K."/>
            <person name="Thomas B.C."/>
            <person name="Malmstrom R."/>
            <person name="Stieglmeier M."/>
            <person name="Klingl A."/>
            <person name="Woyke T."/>
            <person name="Ryan C.M."/>
            <person name="Banfield J.F."/>
        </authorList>
    </citation>
    <scope>NUCLEOTIDE SEQUENCE [LARGE SCALE GENOMIC DNA]</scope>
    <source>
        <strain evidence="7">CG_4_10_14_3_um_filter_34_13</strain>
        <strain evidence="8">CG_4_9_14_3_um_filter_33_16</strain>
    </source>
</reference>
<dbReference type="GO" id="GO:0006487">
    <property type="term" value="P:protein N-linked glycosylation"/>
    <property type="evidence" value="ECO:0007669"/>
    <property type="project" value="TreeGrafter"/>
</dbReference>
<dbReference type="AlphaFoldDB" id="A0A1J5G9T1"/>
<dbReference type="Proteomes" id="UP000231493">
    <property type="component" value="Unassembled WGS sequence"/>
</dbReference>
<dbReference type="EMBL" id="PFKO01000147">
    <property type="protein sequence ID" value="PIY32939.1"/>
    <property type="molecule type" value="Genomic_DNA"/>
</dbReference>
<evidence type="ECO:0000313" key="8">
    <source>
        <dbReference type="EMBL" id="PJB55831.1"/>
    </source>
</evidence>
<dbReference type="SUPFAM" id="SSF53697">
    <property type="entry name" value="SIS domain"/>
    <property type="match status" value="1"/>
</dbReference>
<dbReference type="Proteomes" id="UP000182763">
    <property type="component" value="Unassembled WGS sequence"/>
</dbReference>
<evidence type="ECO:0000256" key="1">
    <source>
        <dbReference type="ARBA" id="ARBA00001031"/>
    </source>
</evidence>
<dbReference type="Gene3D" id="3.40.50.10490">
    <property type="entry name" value="Glucose-6-phosphate isomerase like protein, domain 1"/>
    <property type="match status" value="2"/>
</dbReference>
<evidence type="ECO:0000313" key="6">
    <source>
        <dbReference type="EMBL" id="PIX35036.1"/>
    </source>
</evidence>
<dbReference type="EMBL" id="PFTV01000177">
    <property type="protein sequence ID" value="PJB55831.1"/>
    <property type="molecule type" value="Genomic_DNA"/>
</dbReference>
<dbReference type="PROSITE" id="PS51464">
    <property type="entry name" value="SIS"/>
    <property type="match status" value="1"/>
</dbReference>
<dbReference type="STRING" id="1805029.AUK42_05740"/>
<proteinExistence type="predicted"/>
<dbReference type="PANTHER" id="PTHR10937">
    <property type="entry name" value="GLUCOSAMINE--FRUCTOSE-6-PHOSPHATE AMINOTRANSFERASE, ISOMERIZING"/>
    <property type="match status" value="1"/>
</dbReference>
<evidence type="ECO:0000259" key="4">
    <source>
        <dbReference type="PROSITE" id="PS51464"/>
    </source>
</evidence>
<dbReference type="Pfam" id="PF01380">
    <property type="entry name" value="SIS"/>
    <property type="match status" value="1"/>
</dbReference>
<dbReference type="InterPro" id="IPR046348">
    <property type="entry name" value="SIS_dom_sf"/>
</dbReference>
<gene>
    <name evidence="5" type="ORF">AUK42_05740</name>
    <name evidence="8" type="ORF">CO097_06975</name>
    <name evidence="7" type="ORF">COZ07_03960</name>
    <name evidence="6" type="ORF">COZ58_01625</name>
</gene>
<dbReference type="GO" id="GO:0006047">
    <property type="term" value="P:UDP-N-acetylglucosamine metabolic process"/>
    <property type="evidence" value="ECO:0007669"/>
    <property type="project" value="TreeGrafter"/>
</dbReference>
<evidence type="ECO:0000313" key="9">
    <source>
        <dbReference type="Proteomes" id="UP000182763"/>
    </source>
</evidence>
<keyword evidence="6" id="KW-0413">Isomerase</keyword>
<dbReference type="RefSeq" id="WP_406607301.1">
    <property type="nucleotide sequence ID" value="NZ_PFKO01000147.1"/>
</dbReference>
<feature type="domain" description="SIS" evidence="4">
    <location>
        <begin position="29"/>
        <end position="173"/>
    </location>
</feature>
<accession>A0A2M7PQN8</accession>
<dbReference type="EC" id="2.6.1.16" evidence="2"/>
<dbReference type="GO" id="GO:0006002">
    <property type="term" value="P:fructose 6-phosphate metabolic process"/>
    <property type="evidence" value="ECO:0007669"/>
    <property type="project" value="TreeGrafter"/>
</dbReference>
<evidence type="ECO:0000313" key="10">
    <source>
        <dbReference type="Proteomes" id="UP000228560"/>
    </source>
</evidence>
<organism evidence="5 9">
    <name type="scientific">Candidatus Infernicultor aquiphilus</name>
    <dbReference type="NCBI Taxonomy" id="1805029"/>
    <lineage>
        <taxon>Bacteria</taxon>
        <taxon>Pseudomonadati</taxon>
        <taxon>Atribacterota</taxon>
        <taxon>Candidatus Phoenicimicrobiia</taxon>
        <taxon>Candidatus Pheonicimicrobiales</taxon>
        <taxon>Candidatus Phoenicimicrobiaceae</taxon>
        <taxon>Candidatus Infernicultor</taxon>
    </lineage>
</organism>
<evidence type="ECO:0000313" key="11">
    <source>
        <dbReference type="Proteomes" id="UP000230646"/>
    </source>
</evidence>
<dbReference type="EMBL" id="MNYY01000110">
    <property type="protein sequence ID" value="OIP68995.1"/>
    <property type="molecule type" value="Genomic_DNA"/>
</dbReference>
<dbReference type="GO" id="GO:0004360">
    <property type="term" value="F:glutamine-fructose-6-phosphate transaminase (isomerizing) activity"/>
    <property type="evidence" value="ECO:0007669"/>
    <property type="project" value="UniProtKB-EC"/>
</dbReference>
<dbReference type="Proteomes" id="UP000230646">
    <property type="component" value="Unassembled WGS sequence"/>
</dbReference>
<reference evidence="5 9" key="1">
    <citation type="journal article" date="2016" name="Environ. Microbiol.">
        <title>Genomic resolution of a cold subsurface aquifer community provides metabolic insights for novel microbes adapted to high CO concentrations.</title>
        <authorList>
            <person name="Probst A.J."/>
            <person name="Castelle C.J."/>
            <person name="Singh A."/>
            <person name="Brown C.T."/>
            <person name="Anantharaman K."/>
            <person name="Sharon I."/>
            <person name="Hug L.A."/>
            <person name="Burstein D."/>
            <person name="Emerson J.B."/>
            <person name="Thomas B.C."/>
            <person name="Banfield J.F."/>
        </authorList>
    </citation>
    <scope>NUCLEOTIDE SEQUENCE [LARGE SCALE GENOMIC DNA]</scope>
    <source>
        <strain evidence="5">CG2_30_33_13</strain>
    </source>
</reference>
<protein>
    <recommendedName>
        <fullName evidence="3">Glutamine--fructose-6-phosphate aminotransferase [isomerizing]</fullName>
        <ecNumber evidence="2">2.6.1.16</ecNumber>
    </recommendedName>
</protein>
<evidence type="ECO:0000256" key="3">
    <source>
        <dbReference type="ARBA" id="ARBA00016090"/>
    </source>
</evidence>
<dbReference type="PANTHER" id="PTHR10937:SF0">
    <property type="entry name" value="GLUTAMINE--FRUCTOSE-6-PHOSPHATE TRANSAMINASE (ISOMERIZING)"/>
    <property type="match status" value="1"/>
</dbReference>
<dbReference type="GO" id="GO:0016853">
    <property type="term" value="F:isomerase activity"/>
    <property type="evidence" value="ECO:0007669"/>
    <property type="project" value="UniProtKB-KW"/>
</dbReference>
<evidence type="ECO:0000256" key="2">
    <source>
        <dbReference type="ARBA" id="ARBA00012916"/>
    </source>
</evidence>
<comment type="catalytic activity">
    <reaction evidence="1">
        <text>D-fructose 6-phosphate + L-glutamine = D-glucosamine 6-phosphate + L-glutamate</text>
        <dbReference type="Rhea" id="RHEA:13237"/>
        <dbReference type="ChEBI" id="CHEBI:29985"/>
        <dbReference type="ChEBI" id="CHEBI:58359"/>
        <dbReference type="ChEBI" id="CHEBI:58725"/>
        <dbReference type="ChEBI" id="CHEBI:61527"/>
        <dbReference type="EC" id="2.6.1.16"/>
    </reaction>
</comment>
<accession>A0A1J5G9T1</accession>
<accession>A0A2M8C9X5</accession>
<comment type="caution">
    <text evidence="5">The sequence shown here is derived from an EMBL/GenBank/DDBJ whole genome shotgun (WGS) entry which is preliminary data.</text>
</comment>
<dbReference type="Proteomes" id="UP000228560">
    <property type="component" value="Unassembled WGS sequence"/>
</dbReference>
<sequence>MNLRNNKYNKFFLIKEMLETAEIVKHLNVEKVLSYEKEIKKERIFFTGEGSSRIFPAKKVMYEARKKGYKEDFYTDCATQALEYKLLDNTVFIASNSGKTKEDLKLIQKLKEQNHDNIISIVANAGTPIMKEAHLSYLLTCGVEKAVAATKSVIEQALFYDLLFRKLNNVSLPDLNKLGTLITQVLEITIPEEVTKTLIDSKAIYFAGRNNGVAEELTLKANEIARKKSDFLEGTYVFHGIEEVMDADEVVVIIDPFKNDEEKYKDVLIDGVGLKVIVISTKKTIFPTIIIPEYGDFTNYLEIAAGWNLLVEVGINIGNNLDKTLRARKVGHEFKSFN</sequence>
<evidence type="ECO:0000313" key="7">
    <source>
        <dbReference type="EMBL" id="PIY32939.1"/>
    </source>
</evidence>
<dbReference type="InterPro" id="IPR001347">
    <property type="entry name" value="SIS_dom"/>
</dbReference>